<gene>
    <name evidence="5" type="ORF">OZ415_08305</name>
</gene>
<organism evidence="5 6">
    <name type="scientific">Aerococcus urinaeequi</name>
    <dbReference type="NCBI Taxonomy" id="51665"/>
    <lineage>
        <taxon>Bacteria</taxon>
        <taxon>Bacillati</taxon>
        <taxon>Bacillota</taxon>
        <taxon>Bacilli</taxon>
        <taxon>Lactobacillales</taxon>
        <taxon>Aerococcaceae</taxon>
        <taxon>Aerococcus</taxon>
    </lineage>
</organism>
<dbReference type="EMBL" id="CP114063">
    <property type="protein sequence ID" value="WAT24241.1"/>
    <property type="molecule type" value="Genomic_DNA"/>
</dbReference>
<proteinExistence type="predicted"/>
<keyword evidence="1" id="KW-0813">Transport</keyword>
<dbReference type="GO" id="GO:0016887">
    <property type="term" value="F:ATP hydrolysis activity"/>
    <property type="evidence" value="ECO:0007669"/>
    <property type="project" value="InterPro"/>
</dbReference>
<evidence type="ECO:0000256" key="2">
    <source>
        <dbReference type="ARBA" id="ARBA00022741"/>
    </source>
</evidence>
<sequence>MNSIEVKNLTKSFSDFTLKDLSFNVPSGTIMGLVGENGAGKSTAIKLIMNTLKADNGEVSVLGASNLSKEFTNLKQDIGVVLDEAYFPEVLNAKNINNIMKLIYKNWDENTYFEYIKKFSLPLTKIFKDFSRGMKMKLSIAVALSHNPKLLILDEATSGLDPMVRDEILDVFNEFTRDENHSIILSSHIISDLEKICDYICFIHKGEVLLVEEKDLLLEKYAVIKLTENQLETLPKDSIVRKTRTNFGYEVLVQKNKINSAFRVENTRLEDIILLMVKEGA</sequence>
<dbReference type="SMART" id="SM00382">
    <property type="entry name" value="AAA"/>
    <property type="match status" value="1"/>
</dbReference>
<evidence type="ECO:0000256" key="3">
    <source>
        <dbReference type="ARBA" id="ARBA00022840"/>
    </source>
</evidence>
<dbReference type="CDD" id="cd03230">
    <property type="entry name" value="ABC_DR_subfamily_A"/>
    <property type="match status" value="1"/>
</dbReference>
<keyword evidence="2" id="KW-0547">Nucleotide-binding</keyword>
<reference evidence="5" key="1">
    <citation type="submission" date="2022-12" db="EMBL/GenBank/DDBJ databases">
        <title>Whole genome sequence analysis of a duck derived balloon bacteium Aerococcus urinaeequi henan2020.</title>
        <authorList>
            <person name="Zhang H."/>
            <person name="Qiao H.X."/>
            <person name="Bian C.Z."/>
            <person name="Shu J.C."/>
        </authorList>
    </citation>
    <scope>NUCLEOTIDE SEQUENCE</scope>
    <source>
        <strain evidence="5">2020-HN-1</strain>
    </source>
</reference>
<accession>A0AA47G8H9</accession>
<dbReference type="AlphaFoldDB" id="A0AA47G8H9"/>
<keyword evidence="3 5" id="KW-0067">ATP-binding</keyword>
<name>A0AA47G8H9_9LACT</name>
<dbReference type="RefSeq" id="WP_269104776.1">
    <property type="nucleotide sequence ID" value="NZ_CP114063.1"/>
</dbReference>
<dbReference type="PROSITE" id="PS50893">
    <property type="entry name" value="ABC_TRANSPORTER_2"/>
    <property type="match status" value="1"/>
</dbReference>
<protein>
    <submittedName>
        <fullName evidence="5">ABC transporter ATP-binding protein</fullName>
    </submittedName>
</protein>
<dbReference type="Pfam" id="PF00005">
    <property type="entry name" value="ABC_tran"/>
    <property type="match status" value="1"/>
</dbReference>
<evidence type="ECO:0000313" key="6">
    <source>
        <dbReference type="Proteomes" id="UP001164714"/>
    </source>
</evidence>
<dbReference type="InterPro" id="IPR027417">
    <property type="entry name" value="P-loop_NTPase"/>
</dbReference>
<dbReference type="InterPro" id="IPR051782">
    <property type="entry name" value="ABC_Transporter_VariousFunc"/>
</dbReference>
<evidence type="ECO:0000259" key="4">
    <source>
        <dbReference type="PROSITE" id="PS50893"/>
    </source>
</evidence>
<evidence type="ECO:0000256" key="1">
    <source>
        <dbReference type="ARBA" id="ARBA00022448"/>
    </source>
</evidence>
<dbReference type="InterPro" id="IPR003439">
    <property type="entry name" value="ABC_transporter-like_ATP-bd"/>
</dbReference>
<evidence type="ECO:0000313" key="5">
    <source>
        <dbReference type="EMBL" id="WAT24241.1"/>
    </source>
</evidence>
<dbReference type="GO" id="GO:0005524">
    <property type="term" value="F:ATP binding"/>
    <property type="evidence" value="ECO:0007669"/>
    <property type="project" value="UniProtKB-KW"/>
</dbReference>
<dbReference type="PANTHER" id="PTHR42939:SF3">
    <property type="entry name" value="ABC TRANSPORTER ATP-BINDING COMPONENT"/>
    <property type="match status" value="1"/>
</dbReference>
<dbReference type="Gene3D" id="3.40.50.300">
    <property type="entry name" value="P-loop containing nucleotide triphosphate hydrolases"/>
    <property type="match status" value="1"/>
</dbReference>
<dbReference type="Proteomes" id="UP001164714">
    <property type="component" value="Chromosome"/>
</dbReference>
<dbReference type="PANTHER" id="PTHR42939">
    <property type="entry name" value="ABC TRANSPORTER ATP-BINDING PROTEIN ALBC-RELATED"/>
    <property type="match status" value="1"/>
</dbReference>
<dbReference type="SUPFAM" id="SSF52540">
    <property type="entry name" value="P-loop containing nucleoside triphosphate hydrolases"/>
    <property type="match status" value="1"/>
</dbReference>
<dbReference type="InterPro" id="IPR003593">
    <property type="entry name" value="AAA+_ATPase"/>
</dbReference>
<feature type="domain" description="ABC transporter" evidence="4">
    <location>
        <begin position="4"/>
        <end position="230"/>
    </location>
</feature>